<reference evidence="3 4" key="1">
    <citation type="submission" date="2018-03" db="EMBL/GenBank/DDBJ databases">
        <title>Genomic Encyclopedia of Type Strains, Phase III (KMG-III): the genomes of soil and plant-associated and newly described type strains.</title>
        <authorList>
            <person name="Whitman W."/>
        </authorList>
    </citation>
    <scope>NUCLEOTIDE SEQUENCE [LARGE SCALE GENOMIC DNA]</scope>
    <source>
        <strain evidence="3 4">CGMCC 4.7125</strain>
    </source>
</reference>
<accession>A0A2T0LPU0</accession>
<evidence type="ECO:0000256" key="1">
    <source>
        <dbReference type="SAM" id="MobiDB-lite"/>
    </source>
</evidence>
<dbReference type="EMBL" id="PVNH01000009">
    <property type="protein sequence ID" value="PRX45363.1"/>
    <property type="molecule type" value="Genomic_DNA"/>
</dbReference>
<feature type="region of interest" description="Disordered" evidence="1">
    <location>
        <begin position="84"/>
        <end position="194"/>
    </location>
</feature>
<comment type="caution">
    <text evidence="3">The sequence shown here is derived from an EMBL/GenBank/DDBJ whole genome shotgun (WGS) entry which is preliminary data.</text>
</comment>
<dbReference type="RefSeq" id="WP_106180585.1">
    <property type="nucleotide sequence ID" value="NZ_PVNH01000009.1"/>
</dbReference>
<name>A0A2T0LPU0_9PSEU</name>
<evidence type="ECO:0000313" key="3">
    <source>
        <dbReference type="EMBL" id="PRX45363.1"/>
    </source>
</evidence>
<proteinExistence type="predicted"/>
<sequence length="237" mass="25630">MAPTVLRSTPHEAELLDRTGIIAASLPRQRRADTAEANLALFSPPESAEQPEDVLPPRRMHRSGIASMAAAVLMFVVAVGGVLGAQRPDSPTLNVAGDLNERESTREPATTTSPAAPKPERRTSEPAPKPPESSPRPAPAPVEEPAESVPEVVAAPAPEPEASAPAGGTGSPAPEEPAARIDLPPSRTSGSVPDIEEEIRRLMEPMYREAEQSARWQQQYTYRWPDLKQYFEQLRGW</sequence>
<feature type="compositionally biased region" description="Pro residues" evidence="1">
    <location>
        <begin position="127"/>
        <end position="142"/>
    </location>
</feature>
<evidence type="ECO:0000313" key="4">
    <source>
        <dbReference type="Proteomes" id="UP000238362"/>
    </source>
</evidence>
<keyword evidence="2" id="KW-1133">Transmembrane helix</keyword>
<feature type="transmembrane region" description="Helical" evidence="2">
    <location>
        <begin position="65"/>
        <end position="85"/>
    </location>
</feature>
<keyword evidence="2" id="KW-0472">Membrane</keyword>
<dbReference type="Proteomes" id="UP000238362">
    <property type="component" value="Unassembled WGS sequence"/>
</dbReference>
<evidence type="ECO:0000256" key="2">
    <source>
        <dbReference type="SAM" id="Phobius"/>
    </source>
</evidence>
<dbReference type="OrthoDB" id="3621025at2"/>
<organism evidence="3 4">
    <name type="scientific">Prauserella shujinwangii</name>
    <dbReference type="NCBI Taxonomy" id="1453103"/>
    <lineage>
        <taxon>Bacteria</taxon>
        <taxon>Bacillati</taxon>
        <taxon>Actinomycetota</taxon>
        <taxon>Actinomycetes</taxon>
        <taxon>Pseudonocardiales</taxon>
        <taxon>Pseudonocardiaceae</taxon>
        <taxon>Prauserella</taxon>
    </lineage>
</organism>
<keyword evidence="2" id="KW-0812">Transmembrane</keyword>
<keyword evidence="4" id="KW-1185">Reference proteome</keyword>
<gene>
    <name evidence="3" type="ORF">B0I33_10924</name>
</gene>
<protein>
    <submittedName>
        <fullName evidence="3">Uncharacterized protein</fullName>
    </submittedName>
</protein>
<feature type="compositionally biased region" description="Low complexity" evidence="1">
    <location>
        <begin position="143"/>
        <end position="166"/>
    </location>
</feature>
<dbReference type="AlphaFoldDB" id="A0A2T0LPU0"/>